<dbReference type="InterPro" id="IPR006268">
    <property type="entry name" value="DAHP_syn_2"/>
</dbReference>
<organism evidence="4 5">
    <name type="scientific">Thermodesulforhabdus norvegica</name>
    <dbReference type="NCBI Taxonomy" id="39841"/>
    <lineage>
        <taxon>Bacteria</taxon>
        <taxon>Pseudomonadati</taxon>
        <taxon>Thermodesulfobacteriota</taxon>
        <taxon>Syntrophobacteria</taxon>
        <taxon>Syntrophobacterales</taxon>
        <taxon>Thermodesulforhabdaceae</taxon>
        <taxon>Thermodesulforhabdus</taxon>
    </lineage>
</organism>
<proteinExistence type="predicted"/>
<dbReference type="InterPro" id="IPR041071">
    <property type="entry name" value="DAHP_snth_FXD"/>
</dbReference>
<dbReference type="NCBIfam" id="NF009239">
    <property type="entry name" value="PRK12595.1"/>
    <property type="match status" value="1"/>
</dbReference>
<keyword evidence="5" id="KW-1185">Reference proteome</keyword>
<dbReference type="STRING" id="39841.SAMN05660836_01729"/>
<dbReference type="GO" id="GO:0016832">
    <property type="term" value="F:aldehyde-lyase activity"/>
    <property type="evidence" value="ECO:0007669"/>
    <property type="project" value="InterPro"/>
</dbReference>
<dbReference type="Pfam" id="PF18152">
    <property type="entry name" value="DAHP_snth_FXD"/>
    <property type="match status" value="1"/>
</dbReference>
<dbReference type="InterPro" id="IPR013785">
    <property type="entry name" value="Aldolase_TIM"/>
</dbReference>
<dbReference type="NCBIfam" id="TIGR01361">
    <property type="entry name" value="DAHP_synth_Bsub"/>
    <property type="match status" value="1"/>
</dbReference>
<name>A0A1I4U9J5_9BACT</name>
<reference evidence="4 5" key="1">
    <citation type="submission" date="2016-10" db="EMBL/GenBank/DDBJ databases">
        <authorList>
            <person name="de Groot N.N."/>
        </authorList>
    </citation>
    <scope>NUCLEOTIDE SEQUENCE [LARGE SCALE GENOMIC DNA]</scope>
    <source>
        <strain evidence="4 5">DSM 9990</strain>
    </source>
</reference>
<evidence type="ECO:0000259" key="2">
    <source>
        <dbReference type="Pfam" id="PF00793"/>
    </source>
</evidence>
<protein>
    <submittedName>
        <fullName evidence="4">3-deoxy-D-arabinoheptulosonate-7-phosphate synthase</fullName>
    </submittedName>
</protein>
<accession>A0A1I4U9J5</accession>
<dbReference type="InterPro" id="IPR052899">
    <property type="entry name" value="Class-I_DAHP_synthase"/>
</dbReference>
<dbReference type="InterPro" id="IPR006218">
    <property type="entry name" value="DAHP1/KDSA"/>
</dbReference>
<evidence type="ECO:0000313" key="4">
    <source>
        <dbReference type="EMBL" id="SFM85669.1"/>
    </source>
</evidence>
<dbReference type="PANTHER" id="PTHR43018">
    <property type="entry name" value="PHOSPHO-2-DEHYDRO-3-DEOXYHEPTONATE ALDOLASE"/>
    <property type="match status" value="1"/>
</dbReference>
<dbReference type="OrthoDB" id="9802281at2"/>
<dbReference type="Gene3D" id="3.20.20.70">
    <property type="entry name" value="Aldolase class I"/>
    <property type="match status" value="1"/>
</dbReference>
<keyword evidence="1" id="KW-0808">Transferase</keyword>
<dbReference type="RefSeq" id="WP_093395040.1">
    <property type="nucleotide sequence ID" value="NZ_FOUU01000005.1"/>
</dbReference>
<gene>
    <name evidence="4" type="ORF">SAMN05660836_01729</name>
</gene>
<dbReference type="PANTHER" id="PTHR43018:SF2">
    <property type="entry name" value="PHOSPHO-2-DEHYDRO-3-DEOXYHEPTONATE ALDOLASE"/>
    <property type="match status" value="1"/>
</dbReference>
<evidence type="ECO:0000259" key="3">
    <source>
        <dbReference type="Pfam" id="PF18152"/>
    </source>
</evidence>
<dbReference type="NCBIfam" id="NF006421">
    <property type="entry name" value="PRK08673.1"/>
    <property type="match status" value="1"/>
</dbReference>
<dbReference type="Pfam" id="PF00793">
    <property type="entry name" value="DAHP_synth_1"/>
    <property type="match status" value="1"/>
</dbReference>
<dbReference type="Proteomes" id="UP000199611">
    <property type="component" value="Unassembled WGS sequence"/>
</dbReference>
<dbReference type="GO" id="GO:0016740">
    <property type="term" value="F:transferase activity"/>
    <property type="evidence" value="ECO:0007669"/>
    <property type="project" value="UniProtKB-KW"/>
</dbReference>
<feature type="domain" description="DAHP synthase ferredoxin-like" evidence="3">
    <location>
        <begin position="1"/>
        <end position="67"/>
    </location>
</feature>
<feature type="domain" description="DAHP synthetase I/KDSA" evidence="2">
    <location>
        <begin position="89"/>
        <end position="331"/>
    </location>
</feature>
<dbReference type="EMBL" id="FOUU01000005">
    <property type="protein sequence ID" value="SFM85669.1"/>
    <property type="molecule type" value="Genomic_DNA"/>
</dbReference>
<sequence length="337" mass="37354">MIIVMKPDHTPEDLQKVVRRLEDHGLKAHISRGEHRTIVGAIGDERVLREVPFESMSGVESVMPILKPYKLVSREFKQEDTVVTVNGYSIGGKKIQIIAGPCAVESREMLEEVARALRPLGVNFLRGGAFKPRTSPYSFQGLGKTALEYLARVREETGMLIVTELMDPRDAVLVAKYADIIQIGTRNMQNFRLLTEVGNIEKPVLLKRGMSATIKEWLMSAEYIVSQGNERVILCERGIRTFETETRNTLDLSAVPLLKKLTHLPVIVDPSHGVGRADLVAPMARAAIAAGADGLMIEVHPRPEEALSDGPQSLTPEQFASMMDELKWIAQAVGREL</sequence>
<dbReference type="Gene3D" id="3.30.70.1140">
    <property type="entry name" value="Phospho-2-dehydro-3-deoxyheptonate aldolase, domain 1"/>
    <property type="match status" value="1"/>
</dbReference>
<evidence type="ECO:0000256" key="1">
    <source>
        <dbReference type="ARBA" id="ARBA00022679"/>
    </source>
</evidence>
<evidence type="ECO:0000313" key="5">
    <source>
        <dbReference type="Proteomes" id="UP000199611"/>
    </source>
</evidence>
<dbReference type="GO" id="GO:0009073">
    <property type="term" value="P:aromatic amino acid family biosynthetic process"/>
    <property type="evidence" value="ECO:0007669"/>
    <property type="project" value="InterPro"/>
</dbReference>
<dbReference type="SUPFAM" id="SSF51569">
    <property type="entry name" value="Aldolase"/>
    <property type="match status" value="1"/>
</dbReference>
<dbReference type="AlphaFoldDB" id="A0A1I4U9J5"/>